<dbReference type="GO" id="GO:0061630">
    <property type="term" value="F:ubiquitin protein ligase activity"/>
    <property type="evidence" value="ECO:0007669"/>
    <property type="project" value="UniProtKB-UniRule"/>
</dbReference>
<dbReference type="InterPro" id="IPR016024">
    <property type="entry name" value="ARM-type_fold"/>
</dbReference>
<dbReference type="OrthoDB" id="10064100at2759"/>
<gene>
    <name evidence="7" type="primary">LOC110688167</name>
</gene>
<proteinExistence type="predicted"/>
<reference evidence="7" key="1">
    <citation type="journal article" date="2017" name="Nature">
        <title>The genome of Chenopodium quinoa.</title>
        <authorList>
            <person name="Jarvis D.E."/>
            <person name="Ho Y.S."/>
            <person name="Lightfoot D.J."/>
            <person name="Schmoeckel S.M."/>
            <person name="Li B."/>
            <person name="Borm T.J.A."/>
            <person name="Ohyanagi H."/>
            <person name="Mineta K."/>
            <person name="Michell C.T."/>
            <person name="Saber N."/>
            <person name="Kharbatia N.M."/>
            <person name="Rupper R.R."/>
            <person name="Sharp A.R."/>
            <person name="Dally N."/>
            <person name="Boughton B.A."/>
            <person name="Woo Y.H."/>
            <person name="Gao G."/>
            <person name="Schijlen E.G.W.M."/>
            <person name="Guo X."/>
            <person name="Momin A.A."/>
            <person name="Negrao S."/>
            <person name="Al-Babili S."/>
            <person name="Gehring C."/>
            <person name="Roessner U."/>
            <person name="Jung C."/>
            <person name="Murphy K."/>
            <person name="Arold S.T."/>
            <person name="Gojobori T."/>
            <person name="van der Linden C.G."/>
            <person name="van Loo E.N."/>
            <person name="Jellen E.N."/>
            <person name="Maughan P.J."/>
            <person name="Tester M."/>
        </authorList>
    </citation>
    <scope>NUCLEOTIDE SEQUENCE [LARGE SCALE GENOMIC DNA]</scope>
    <source>
        <strain evidence="7">cv. PI 614886</strain>
    </source>
</reference>
<evidence type="ECO:0000259" key="6">
    <source>
        <dbReference type="PROSITE" id="PS51698"/>
    </source>
</evidence>
<dbReference type="Gramene" id="AUR62001556-RA">
    <property type="protein sequence ID" value="AUR62001556-RA:cds"/>
    <property type="gene ID" value="AUR62001556"/>
</dbReference>
<dbReference type="OMA" id="ESQRTTC"/>
<dbReference type="InterPro" id="IPR013083">
    <property type="entry name" value="Znf_RING/FYVE/PHD"/>
</dbReference>
<evidence type="ECO:0000256" key="4">
    <source>
        <dbReference type="ARBA" id="ARBA00022786"/>
    </source>
</evidence>
<keyword evidence="4 5" id="KW-0833">Ubl conjugation pathway</keyword>
<evidence type="ECO:0000256" key="3">
    <source>
        <dbReference type="ARBA" id="ARBA00022679"/>
    </source>
</evidence>
<evidence type="ECO:0000313" key="7">
    <source>
        <dbReference type="EnsemblPlants" id="AUR62001556-RA:cds"/>
    </source>
</evidence>
<name>A0A803KR99_CHEQI</name>
<dbReference type="SMART" id="SM00504">
    <property type="entry name" value="Ubox"/>
    <property type="match status" value="1"/>
</dbReference>
<feature type="domain" description="U-box" evidence="6">
    <location>
        <begin position="6"/>
        <end position="84"/>
    </location>
</feature>
<dbReference type="EC" id="2.3.2.27" evidence="5"/>
<reference evidence="7" key="2">
    <citation type="submission" date="2021-03" db="UniProtKB">
        <authorList>
            <consortium name="EnsemblPlants"/>
        </authorList>
    </citation>
    <scope>IDENTIFICATION</scope>
</reference>
<evidence type="ECO:0000256" key="2">
    <source>
        <dbReference type="ARBA" id="ARBA00004906"/>
    </source>
</evidence>
<dbReference type="InterPro" id="IPR045185">
    <property type="entry name" value="PUB22/23/24-like"/>
</dbReference>
<dbReference type="InterPro" id="IPR045210">
    <property type="entry name" value="RING-Ubox_PUB"/>
</dbReference>
<dbReference type="PANTHER" id="PTHR22849">
    <property type="entry name" value="WDSAM1 PROTEIN"/>
    <property type="match status" value="1"/>
</dbReference>
<organism evidence="7 8">
    <name type="scientific">Chenopodium quinoa</name>
    <name type="common">Quinoa</name>
    <dbReference type="NCBI Taxonomy" id="63459"/>
    <lineage>
        <taxon>Eukaryota</taxon>
        <taxon>Viridiplantae</taxon>
        <taxon>Streptophyta</taxon>
        <taxon>Embryophyta</taxon>
        <taxon>Tracheophyta</taxon>
        <taxon>Spermatophyta</taxon>
        <taxon>Magnoliopsida</taxon>
        <taxon>eudicotyledons</taxon>
        <taxon>Gunneridae</taxon>
        <taxon>Pentapetalae</taxon>
        <taxon>Caryophyllales</taxon>
        <taxon>Chenopodiaceae</taxon>
        <taxon>Chenopodioideae</taxon>
        <taxon>Atripliceae</taxon>
        <taxon>Chenopodium</taxon>
    </lineage>
</organism>
<evidence type="ECO:0000256" key="5">
    <source>
        <dbReference type="RuleBase" id="RU369093"/>
    </source>
</evidence>
<keyword evidence="8" id="KW-1185">Reference proteome</keyword>
<sequence>MEVNIEIPSHFLCPISLQLMRDPVTISTGITFDRDFIEKWLFSCNKTICPVTKQPLDDDVSCIITPNHTLRRLIQSWCTLHASYGVERIPTPTQPPTITQSNMSKLISDASKSPQQMRYTCLQRIRSFIVPATTHYYSSRCKNIIVTCGGLQYVADVLIEKDATRKEKEEALFILAQMDSYDQEFKSVILRNDNFADLFIDSLVGLLSSESSSNNERENAIKVMKMVYSVADPTRLGSVEHEMFALIVRVLRDKVSKEATKNALKLFVELNPWGRNRVKAVGSGAVHVLVELLLDGMLDRRISELALVVLDQLCGCAEGRADLVGHGAGLAVVSKKILRVSHVASDRAIRILSTISRYVGTAKVVGEMMEVGVVAKLCLVIQVDCSSKTKERAKEMLRLHSRVWKNSPCIPPHLISSYPTN</sequence>
<dbReference type="SMR" id="A0A803KR99"/>
<dbReference type="Gene3D" id="1.25.10.10">
    <property type="entry name" value="Leucine-rich Repeat Variant"/>
    <property type="match status" value="1"/>
</dbReference>
<dbReference type="Pfam" id="PF04564">
    <property type="entry name" value="U-box"/>
    <property type="match status" value="1"/>
</dbReference>
<protein>
    <recommendedName>
        <fullName evidence="5 6">U-box domain-containing protein</fullName>
        <ecNumber evidence="5">2.3.2.27</ecNumber>
    </recommendedName>
    <alternativeName>
        <fullName evidence="5">RING-type E3 ubiquitin transferase PUB</fullName>
    </alternativeName>
</protein>
<dbReference type="AlphaFoldDB" id="A0A803KR99"/>
<dbReference type="KEGG" id="cqi:110688167"/>
<comment type="catalytic activity">
    <reaction evidence="1 5">
        <text>S-ubiquitinyl-[E2 ubiquitin-conjugating enzyme]-L-cysteine + [acceptor protein]-L-lysine = [E2 ubiquitin-conjugating enzyme]-L-cysteine + N(6)-ubiquitinyl-[acceptor protein]-L-lysine.</text>
        <dbReference type="EC" id="2.3.2.27"/>
    </reaction>
</comment>
<dbReference type="Proteomes" id="UP000596660">
    <property type="component" value="Unplaced"/>
</dbReference>
<comment type="pathway">
    <text evidence="2 5">Protein modification; protein ubiquitination.</text>
</comment>
<dbReference type="PANTHER" id="PTHR22849:SF11">
    <property type="entry name" value="U-BOX DOMAIN-CONTAINING PROTEIN"/>
    <property type="match status" value="1"/>
</dbReference>
<dbReference type="InterPro" id="IPR011989">
    <property type="entry name" value="ARM-like"/>
</dbReference>
<dbReference type="SUPFAM" id="SSF48371">
    <property type="entry name" value="ARM repeat"/>
    <property type="match status" value="1"/>
</dbReference>
<dbReference type="UniPathway" id="UPA00143"/>
<dbReference type="InterPro" id="IPR003613">
    <property type="entry name" value="Ubox_domain"/>
</dbReference>
<dbReference type="CDD" id="cd16664">
    <property type="entry name" value="RING-Ubox_PUB"/>
    <property type="match status" value="1"/>
</dbReference>
<keyword evidence="3 5" id="KW-0808">Transferase</keyword>
<dbReference type="EnsemblPlants" id="AUR62001556-RA">
    <property type="protein sequence ID" value="AUR62001556-RA:cds"/>
    <property type="gene ID" value="AUR62001556"/>
</dbReference>
<dbReference type="InterPro" id="IPR058678">
    <property type="entry name" value="ARM_PUB"/>
</dbReference>
<evidence type="ECO:0000313" key="8">
    <source>
        <dbReference type="Proteomes" id="UP000596660"/>
    </source>
</evidence>
<dbReference type="SUPFAM" id="SSF57850">
    <property type="entry name" value="RING/U-box"/>
    <property type="match status" value="1"/>
</dbReference>
<dbReference type="GO" id="GO:0016567">
    <property type="term" value="P:protein ubiquitination"/>
    <property type="evidence" value="ECO:0007669"/>
    <property type="project" value="UniProtKB-UniRule"/>
</dbReference>
<evidence type="ECO:0000256" key="1">
    <source>
        <dbReference type="ARBA" id="ARBA00000900"/>
    </source>
</evidence>
<dbReference type="GeneID" id="110688167"/>
<comment type="function">
    <text evidence="5">Functions as an E3 ubiquitin ligase.</text>
</comment>
<dbReference type="Pfam" id="PF25598">
    <property type="entry name" value="ARM_PUB"/>
    <property type="match status" value="1"/>
</dbReference>
<accession>A0A803KR99</accession>
<dbReference type="RefSeq" id="XP_021720567.1">
    <property type="nucleotide sequence ID" value="XM_021864875.1"/>
</dbReference>
<dbReference type="Gene3D" id="3.30.40.10">
    <property type="entry name" value="Zinc/RING finger domain, C3HC4 (zinc finger)"/>
    <property type="match status" value="1"/>
</dbReference>
<dbReference type="PROSITE" id="PS51698">
    <property type="entry name" value="U_BOX"/>
    <property type="match status" value="1"/>
</dbReference>